<sequence length="79" mass="9052">AESKIDPIIVRFQQKSVCRCLMNFSTPDVCSLFSDGADEIPREDEHRSLWDGLKMSPHRFSNLGRYDEPAFVHPSVDNL</sequence>
<dbReference type="Proteomes" id="UP000499080">
    <property type="component" value="Unassembled WGS sequence"/>
</dbReference>
<name>A0A4Y2BNC5_ARAVE</name>
<proteinExistence type="predicted"/>
<evidence type="ECO:0000313" key="2">
    <source>
        <dbReference type="Proteomes" id="UP000499080"/>
    </source>
</evidence>
<comment type="caution">
    <text evidence="1">The sequence shown here is derived from an EMBL/GenBank/DDBJ whole genome shotgun (WGS) entry which is preliminary data.</text>
</comment>
<gene>
    <name evidence="1" type="ORF">AVEN_44689_1</name>
</gene>
<evidence type="ECO:0000313" key="1">
    <source>
        <dbReference type="EMBL" id="GBL93742.1"/>
    </source>
</evidence>
<keyword evidence="2" id="KW-1185">Reference proteome</keyword>
<feature type="non-terminal residue" evidence="1">
    <location>
        <position position="1"/>
    </location>
</feature>
<dbReference type="AlphaFoldDB" id="A0A4Y2BNC5"/>
<dbReference type="EMBL" id="BGPR01084015">
    <property type="protein sequence ID" value="GBL93742.1"/>
    <property type="molecule type" value="Genomic_DNA"/>
</dbReference>
<protein>
    <submittedName>
        <fullName evidence="1">Uncharacterized protein</fullName>
    </submittedName>
</protein>
<reference evidence="1 2" key="1">
    <citation type="journal article" date="2019" name="Sci. Rep.">
        <title>Orb-weaving spider Araneus ventricosus genome elucidates the spidroin gene catalogue.</title>
        <authorList>
            <person name="Kono N."/>
            <person name="Nakamura H."/>
            <person name="Ohtoshi R."/>
            <person name="Moran D.A.P."/>
            <person name="Shinohara A."/>
            <person name="Yoshida Y."/>
            <person name="Fujiwara M."/>
            <person name="Mori M."/>
            <person name="Tomita M."/>
            <person name="Arakawa K."/>
        </authorList>
    </citation>
    <scope>NUCLEOTIDE SEQUENCE [LARGE SCALE GENOMIC DNA]</scope>
</reference>
<organism evidence="1 2">
    <name type="scientific">Araneus ventricosus</name>
    <name type="common">Orbweaver spider</name>
    <name type="synonym">Epeira ventricosa</name>
    <dbReference type="NCBI Taxonomy" id="182803"/>
    <lineage>
        <taxon>Eukaryota</taxon>
        <taxon>Metazoa</taxon>
        <taxon>Ecdysozoa</taxon>
        <taxon>Arthropoda</taxon>
        <taxon>Chelicerata</taxon>
        <taxon>Arachnida</taxon>
        <taxon>Araneae</taxon>
        <taxon>Araneomorphae</taxon>
        <taxon>Entelegynae</taxon>
        <taxon>Araneoidea</taxon>
        <taxon>Araneidae</taxon>
        <taxon>Araneus</taxon>
    </lineage>
</organism>
<accession>A0A4Y2BNC5</accession>